<gene>
    <name evidence="1" type="ORF">CALMAC_LOCUS2713</name>
</gene>
<reference evidence="1 2" key="1">
    <citation type="submission" date="2019-01" db="EMBL/GenBank/DDBJ databases">
        <authorList>
            <person name="Sayadi A."/>
        </authorList>
    </citation>
    <scope>NUCLEOTIDE SEQUENCE [LARGE SCALE GENOMIC DNA]</scope>
</reference>
<dbReference type="Proteomes" id="UP000410492">
    <property type="component" value="Unassembled WGS sequence"/>
</dbReference>
<sequence>MNNVFSLSTVELRDYDKITSALKLRFGDEHLTELLYGQLHQRSQKAKEYLAAFAYEVQRYLNETIDSKDIAPGVTY</sequence>
<organism evidence="1 2">
    <name type="scientific">Callosobruchus maculatus</name>
    <name type="common">Southern cowpea weevil</name>
    <name type="synonym">Pulse bruchid</name>
    <dbReference type="NCBI Taxonomy" id="64391"/>
    <lineage>
        <taxon>Eukaryota</taxon>
        <taxon>Metazoa</taxon>
        <taxon>Ecdysozoa</taxon>
        <taxon>Arthropoda</taxon>
        <taxon>Hexapoda</taxon>
        <taxon>Insecta</taxon>
        <taxon>Pterygota</taxon>
        <taxon>Neoptera</taxon>
        <taxon>Endopterygota</taxon>
        <taxon>Coleoptera</taxon>
        <taxon>Polyphaga</taxon>
        <taxon>Cucujiformia</taxon>
        <taxon>Chrysomeloidea</taxon>
        <taxon>Chrysomelidae</taxon>
        <taxon>Bruchinae</taxon>
        <taxon>Bruchini</taxon>
        <taxon>Callosobruchus</taxon>
    </lineage>
</organism>
<name>A0A653BPN6_CALMS</name>
<accession>A0A653BPN6</accession>
<protein>
    <submittedName>
        <fullName evidence="1">Uncharacterized protein</fullName>
    </submittedName>
</protein>
<keyword evidence="2" id="KW-1185">Reference proteome</keyword>
<dbReference type="OrthoDB" id="6713831at2759"/>
<dbReference type="AlphaFoldDB" id="A0A653BPN6"/>
<evidence type="ECO:0000313" key="1">
    <source>
        <dbReference type="EMBL" id="VEN37479.1"/>
    </source>
</evidence>
<proteinExistence type="predicted"/>
<dbReference type="EMBL" id="CAACVG010003413">
    <property type="protein sequence ID" value="VEN37479.1"/>
    <property type="molecule type" value="Genomic_DNA"/>
</dbReference>
<evidence type="ECO:0000313" key="2">
    <source>
        <dbReference type="Proteomes" id="UP000410492"/>
    </source>
</evidence>